<protein>
    <recommendedName>
        <fullName evidence="7">Regulator of microtubule dynamics protein 1</fullName>
    </recommendedName>
    <alternativeName>
        <fullName evidence="8">Protein FAM82B</fullName>
    </alternativeName>
</protein>
<evidence type="ECO:0000256" key="5">
    <source>
        <dbReference type="ARBA" id="ARBA00022803"/>
    </source>
</evidence>
<evidence type="ECO:0000256" key="7">
    <source>
        <dbReference type="ARBA" id="ARBA00039966"/>
    </source>
</evidence>
<dbReference type="InterPro" id="IPR049039">
    <property type="entry name" value="RMD1-3_a_helical_rpt"/>
</dbReference>
<keyword evidence="4" id="KW-0677">Repeat</keyword>
<name>A0AAN9Z6P8_9ORTH</name>
<dbReference type="GO" id="GO:0097431">
    <property type="term" value="C:mitotic spindle pole"/>
    <property type="evidence" value="ECO:0007669"/>
    <property type="project" value="TreeGrafter"/>
</dbReference>
<evidence type="ECO:0000256" key="2">
    <source>
        <dbReference type="ARBA" id="ARBA00011375"/>
    </source>
</evidence>
<accession>A0AAN9Z6P8</accession>
<gene>
    <name evidence="9" type="ORF">R5R35_010430</name>
</gene>
<dbReference type="SUPFAM" id="SSF48452">
    <property type="entry name" value="TPR-like"/>
    <property type="match status" value="1"/>
</dbReference>
<dbReference type="GO" id="GO:0005739">
    <property type="term" value="C:mitochondrion"/>
    <property type="evidence" value="ECO:0007669"/>
    <property type="project" value="TreeGrafter"/>
</dbReference>
<evidence type="ECO:0000256" key="8">
    <source>
        <dbReference type="ARBA" id="ARBA00041958"/>
    </source>
</evidence>
<dbReference type="Proteomes" id="UP001378592">
    <property type="component" value="Unassembled WGS sequence"/>
</dbReference>
<keyword evidence="3" id="KW-0963">Cytoplasm</keyword>
<evidence type="ECO:0000256" key="6">
    <source>
        <dbReference type="ARBA" id="ARBA00023212"/>
    </source>
</evidence>
<comment type="caution">
    <text evidence="9">The sequence shown here is derived from an EMBL/GenBank/DDBJ whole genome shotgun (WGS) entry which is preliminary data.</text>
</comment>
<evidence type="ECO:0000313" key="9">
    <source>
        <dbReference type="EMBL" id="KAK7866596.1"/>
    </source>
</evidence>
<comment type="subunit">
    <text evidence="2">Interacts with microtubules.</text>
</comment>
<dbReference type="GO" id="GO:0008017">
    <property type="term" value="F:microtubule binding"/>
    <property type="evidence" value="ECO:0007669"/>
    <property type="project" value="TreeGrafter"/>
</dbReference>
<proteinExistence type="predicted"/>
<evidence type="ECO:0000256" key="4">
    <source>
        <dbReference type="ARBA" id="ARBA00022737"/>
    </source>
</evidence>
<evidence type="ECO:0000256" key="1">
    <source>
        <dbReference type="ARBA" id="ARBA00004245"/>
    </source>
</evidence>
<reference evidence="9 10" key="1">
    <citation type="submission" date="2024-03" db="EMBL/GenBank/DDBJ databases">
        <title>The genome assembly and annotation of the cricket Gryllus longicercus Weissman &amp; Gray.</title>
        <authorList>
            <person name="Szrajer S."/>
            <person name="Gray D."/>
            <person name="Ylla G."/>
        </authorList>
    </citation>
    <scope>NUCLEOTIDE SEQUENCE [LARGE SCALE GENOMIC DNA]</scope>
    <source>
        <strain evidence="9">DAG 2021-001</strain>
        <tissue evidence="9">Whole body minus gut</tissue>
    </source>
</reference>
<dbReference type="GO" id="GO:0005876">
    <property type="term" value="C:spindle microtubule"/>
    <property type="evidence" value="ECO:0007669"/>
    <property type="project" value="TreeGrafter"/>
</dbReference>
<dbReference type="AlphaFoldDB" id="A0AAN9Z6P8"/>
<dbReference type="PANTHER" id="PTHR16056:SF16">
    <property type="entry name" value="REGULATOR OF MICROTUBULE DYNAMICS PROTEIN 1"/>
    <property type="match status" value="1"/>
</dbReference>
<keyword evidence="5" id="KW-0802">TPR repeat</keyword>
<keyword evidence="6" id="KW-0206">Cytoskeleton</keyword>
<dbReference type="Pfam" id="PF21033">
    <property type="entry name" value="RMD1-3"/>
    <property type="match status" value="1"/>
</dbReference>
<dbReference type="Gene3D" id="1.25.40.10">
    <property type="entry name" value="Tetratricopeptide repeat domain"/>
    <property type="match status" value="1"/>
</dbReference>
<organism evidence="9 10">
    <name type="scientific">Gryllus longicercus</name>
    <dbReference type="NCBI Taxonomy" id="2509291"/>
    <lineage>
        <taxon>Eukaryota</taxon>
        <taxon>Metazoa</taxon>
        <taxon>Ecdysozoa</taxon>
        <taxon>Arthropoda</taxon>
        <taxon>Hexapoda</taxon>
        <taxon>Insecta</taxon>
        <taxon>Pterygota</taxon>
        <taxon>Neoptera</taxon>
        <taxon>Polyneoptera</taxon>
        <taxon>Orthoptera</taxon>
        <taxon>Ensifera</taxon>
        <taxon>Gryllidea</taxon>
        <taxon>Grylloidea</taxon>
        <taxon>Gryllidae</taxon>
        <taxon>Gryllinae</taxon>
        <taxon>Gryllus</taxon>
    </lineage>
</organism>
<comment type="subcellular location">
    <subcellularLocation>
        <location evidence="1">Cytoplasm</location>
        <location evidence="1">Cytoskeleton</location>
    </subcellularLocation>
</comment>
<dbReference type="InterPro" id="IPR011990">
    <property type="entry name" value="TPR-like_helical_dom_sf"/>
</dbReference>
<evidence type="ECO:0000313" key="10">
    <source>
        <dbReference type="Proteomes" id="UP001378592"/>
    </source>
</evidence>
<evidence type="ECO:0000256" key="3">
    <source>
        <dbReference type="ARBA" id="ARBA00022490"/>
    </source>
</evidence>
<sequence>MITHAFQRYRVAFYIFTSVLRNYKHKIAFPNAPLRHSDKLCRREFSPVFSQWIPIFGLIYAASPTQNDRSPLKKATKQLLEEADELFNAFHYEDTYKLLKDYKDSDDVEALWRICRALYNHSKEELDTKIKKALVVEAFIIIKRALALNDNHFATHKWYAILLDAHASYAGIKARINELLNVKNHMVRAAELNPKDATTLYMLGSWCFSIADMPWYQRKIASTLFATPPSSSYEEALKYFIKAEEVDPNFYSLNLLMLGKTYLRLKDKERAIHYLKLTTAYPAKTDEDMQVPCLHVLGRREWIFASWPDQDSNWHTPG</sequence>
<dbReference type="EMBL" id="JAZDUA010000143">
    <property type="protein sequence ID" value="KAK7866596.1"/>
    <property type="molecule type" value="Genomic_DNA"/>
</dbReference>
<keyword evidence="10" id="KW-1185">Reference proteome</keyword>
<dbReference type="PANTHER" id="PTHR16056">
    <property type="entry name" value="REGULATOR OF MICROTUBULE DYNAMICS PROTEIN"/>
    <property type="match status" value="1"/>
</dbReference>